<comment type="caution">
    <text evidence="3">The sequence shown here is derived from an EMBL/GenBank/DDBJ whole genome shotgun (WGS) entry which is preliminary data.</text>
</comment>
<organism evidence="3 4">
    <name type="scientific">Clavibacter michiganensis subsp. insidiosus</name>
    <dbReference type="NCBI Taxonomy" id="33014"/>
    <lineage>
        <taxon>Bacteria</taxon>
        <taxon>Bacillati</taxon>
        <taxon>Actinomycetota</taxon>
        <taxon>Actinomycetes</taxon>
        <taxon>Micrococcales</taxon>
        <taxon>Microbacteriaceae</taxon>
        <taxon>Clavibacter</taxon>
    </lineage>
</organism>
<keyword evidence="1" id="KW-0238">DNA-binding</keyword>
<evidence type="ECO:0000313" key="3">
    <source>
        <dbReference type="EMBL" id="RIJ45055.1"/>
    </source>
</evidence>
<dbReference type="GO" id="GO:0003677">
    <property type="term" value="F:DNA binding"/>
    <property type="evidence" value="ECO:0007669"/>
    <property type="project" value="UniProtKB-KW"/>
</dbReference>
<evidence type="ECO:0000313" key="4">
    <source>
        <dbReference type="Proteomes" id="UP000266634"/>
    </source>
</evidence>
<dbReference type="RefSeq" id="WP_080939424.1">
    <property type="nucleotide sequence ID" value="NZ_CP011046.1"/>
</dbReference>
<dbReference type="Pfam" id="PF00440">
    <property type="entry name" value="TetR_N"/>
    <property type="match status" value="1"/>
</dbReference>
<proteinExistence type="predicted"/>
<dbReference type="SUPFAM" id="SSF46689">
    <property type="entry name" value="Homeodomain-like"/>
    <property type="match status" value="1"/>
</dbReference>
<protein>
    <submittedName>
        <fullName evidence="3">TetR/AcrR family transcriptional regulator</fullName>
    </submittedName>
</protein>
<dbReference type="OrthoDB" id="5816932at2"/>
<dbReference type="InterPro" id="IPR001647">
    <property type="entry name" value="HTH_TetR"/>
</dbReference>
<evidence type="ECO:0000259" key="2">
    <source>
        <dbReference type="Pfam" id="PF00440"/>
    </source>
</evidence>
<dbReference type="InterPro" id="IPR009057">
    <property type="entry name" value="Homeodomain-like_sf"/>
</dbReference>
<dbReference type="Proteomes" id="UP000266634">
    <property type="component" value="Unassembled WGS sequence"/>
</dbReference>
<dbReference type="GO" id="GO:0006355">
    <property type="term" value="P:regulation of DNA-templated transcription"/>
    <property type="evidence" value="ECO:0007669"/>
    <property type="project" value="UniProtKB-ARBA"/>
</dbReference>
<sequence length="240" mass="26231">MDSRRREMLRLRREIVEAAGALFARFGYEGTTFSRIARAIDRPKSAIGYHLFPSKAALAAAVLSDDDRRWRAMDDALERAGLPMGTERLISLLLSRMRGIESHPERAAALRLQLDLPALDVAAEVSTDGGTKVERVRYVCACFAADLPSSLGSENEVESFAELFLDSTRGLVLCHVAKQPHAPLDSRLCALWASLLNGAGIPHADVLVRRVQASTRLSEIIAGVEQELADESVDHGVTAR</sequence>
<accession>A0A399ST47</accession>
<reference evidence="3 4" key="1">
    <citation type="submission" date="2018-08" db="EMBL/GenBank/DDBJ databases">
        <title>Genome Sequence of Clavibacter michiganensis Subspecies type strains, and the Atypical Peach-Colored Strains Isolated from Tomato.</title>
        <authorList>
            <person name="Osdaghi E."/>
            <person name="Portier P."/>
            <person name="Briand M."/>
            <person name="Jacques M.-A."/>
        </authorList>
    </citation>
    <scope>NUCLEOTIDE SEQUENCE [LARGE SCALE GENOMIC DNA]</scope>
    <source>
        <strain evidence="3 4">CFBP 6488</strain>
    </source>
</reference>
<name>A0A399ST47_9MICO</name>
<dbReference type="AlphaFoldDB" id="A0A399ST47"/>
<dbReference type="Gene3D" id="1.10.357.10">
    <property type="entry name" value="Tetracycline Repressor, domain 2"/>
    <property type="match status" value="1"/>
</dbReference>
<dbReference type="EMBL" id="QWEA01000004">
    <property type="protein sequence ID" value="RIJ45055.1"/>
    <property type="molecule type" value="Genomic_DNA"/>
</dbReference>
<feature type="domain" description="HTH tetR-type" evidence="2">
    <location>
        <begin position="15"/>
        <end position="62"/>
    </location>
</feature>
<dbReference type="PANTHER" id="PTHR30055">
    <property type="entry name" value="HTH-TYPE TRANSCRIPTIONAL REGULATOR RUTR"/>
    <property type="match status" value="1"/>
</dbReference>
<gene>
    <name evidence="3" type="ORF">DZF93_00505</name>
</gene>
<dbReference type="InterPro" id="IPR050109">
    <property type="entry name" value="HTH-type_TetR-like_transc_reg"/>
</dbReference>
<evidence type="ECO:0000256" key="1">
    <source>
        <dbReference type="ARBA" id="ARBA00023125"/>
    </source>
</evidence>